<proteinExistence type="predicted"/>
<dbReference type="Gene3D" id="3.40.50.12780">
    <property type="entry name" value="N-terminal domain of ligase-like"/>
    <property type="match status" value="1"/>
</dbReference>
<gene>
    <name evidence="1" type="ORF">ABLG96_13185</name>
</gene>
<sequence>MWSMPEPVRRWAVHAVRMLRSRGGADRVPSDPPGPDGLPVIPAEIQPESDQDGRTIAAGLTAFGLGSGTRIAVMGLTPDGDRAAVDAIELLGAEAVLVPDHAHGPRLRLRLRGVRAVLTQSPHVPQIAAVVGDLPDLQHLWSWDAGGRDELIAAAHGRMPAFQE</sequence>
<dbReference type="EMBL" id="CP159218">
    <property type="protein sequence ID" value="XCG62223.1"/>
    <property type="molecule type" value="Genomic_DNA"/>
</dbReference>
<protein>
    <recommendedName>
        <fullName evidence="2">AMP-binding protein</fullName>
    </recommendedName>
</protein>
<evidence type="ECO:0000313" key="1">
    <source>
        <dbReference type="EMBL" id="XCG62223.1"/>
    </source>
</evidence>
<accession>A0AAU8DLK6</accession>
<dbReference type="InterPro" id="IPR042099">
    <property type="entry name" value="ANL_N_sf"/>
</dbReference>
<dbReference type="RefSeq" id="WP_353647838.1">
    <property type="nucleotide sequence ID" value="NZ_CP159218.1"/>
</dbReference>
<evidence type="ECO:0008006" key="2">
    <source>
        <dbReference type="Google" id="ProtNLM"/>
    </source>
</evidence>
<organism evidence="1">
    <name type="scientific">Nakamurella sp. A5-74</name>
    <dbReference type="NCBI Taxonomy" id="3158264"/>
    <lineage>
        <taxon>Bacteria</taxon>
        <taxon>Bacillati</taxon>
        <taxon>Actinomycetota</taxon>
        <taxon>Actinomycetes</taxon>
        <taxon>Nakamurellales</taxon>
        <taxon>Nakamurellaceae</taxon>
        <taxon>Nakamurella</taxon>
    </lineage>
</organism>
<reference evidence="1" key="1">
    <citation type="submission" date="2024-05" db="EMBL/GenBank/DDBJ databases">
        <authorList>
            <person name="Cai S.Y."/>
            <person name="Jin L.M."/>
            <person name="Li H.R."/>
        </authorList>
    </citation>
    <scope>NUCLEOTIDE SEQUENCE</scope>
    <source>
        <strain evidence="1">A5-74</strain>
    </source>
</reference>
<dbReference type="AlphaFoldDB" id="A0AAU8DLK6"/>
<dbReference type="SUPFAM" id="SSF56801">
    <property type="entry name" value="Acetyl-CoA synthetase-like"/>
    <property type="match status" value="1"/>
</dbReference>
<name>A0AAU8DLK6_9ACTN</name>